<dbReference type="InterPro" id="IPR050951">
    <property type="entry name" value="Retrovirus_Pol_polyprotein"/>
</dbReference>
<keyword evidence="5" id="KW-0540">Nuclease</keyword>
<comment type="caution">
    <text evidence="12">The sequence shown here is derived from an EMBL/GenBank/DDBJ whole genome shotgun (WGS) entry which is preliminary data.</text>
</comment>
<dbReference type="Proteomes" id="UP001591681">
    <property type="component" value="Unassembled WGS sequence"/>
</dbReference>
<evidence type="ECO:0008006" key="14">
    <source>
        <dbReference type="Google" id="ProtNLM"/>
    </source>
</evidence>
<name>A0ABD1JG09_9TELE</name>
<evidence type="ECO:0000259" key="10">
    <source>
        <dbReference type="PROSITE" id="PS50158"/>
    </source>
</evidence>
<evidence type="ECO:0000259" key="11">
    <source>
        <dbReference type="PROSITE" id="PS50878"/>
    </source>
</evidence>
<evidence type="ECO:0000256" key="1">
    <source>
        <dbReference type="ARBA" id="ARBA00010879"/>
    </source>
</evidence>
<dbReference type="FunFam" id="3.30.70.270:FF:000020">
    <property type="entry name" value="Transposon Tf2-6 polyprotein-like Protein"/>
    <property type="match status" value="1"/>
</dbReference>
<dbReference type="GO" id="GO:0008233">
    <property type="term" value="F:peptidase activity"/>
    <property type="evidence" value="ECO:0007669"/>
    <property type="project" value="UniProtKB-KW"/>
</dbReference>
<evidence type="ECO:0000256" key="9">
    <source>
        <dbReference type="PROSITE-ProRule" id="PRU00047"/>
    </source>
</evidence>
<dbReference type="Gene3D" id="2.40.70.10">
    <property type="entry name" value="Acid Proteases"/>
    <property type="match status" value="1"/>
</dbReference>
<dbReference type="Gene3D" id="3.10.10.10">
    <property type="entry name" value="HIV Type 1 Reverse Transcriptase, subunit A, domain 1"/>
    <property type="match status" value="1"/>
</dbReference>
<accession>A0ABD1JG09</accession>
<dbReference type="GO" id="GO:0008270">
    <property type="term" value="F:zinc ion binding"/>
    <property type="evidence" value="ECO:0007669"/>
    <property type="project" value="UniProtKB-KW"/>
</dbReference>
<proteinExistence type="inferred from homology"/>
<dbReference type="InterPro" id="IPR000477">
    <property type="entry name" value="RT_dom"/>
</dbReference>
<dbReference type="CDD" id="cd01647">
    <property type="entry name" value="RT_LTR"/>
    <property type="match status" value="1"/>
</dbReference>
<dbReference type="PANTHER" id="PTHR37984:SF5">
    <property type="entry name" value="PROTEIN NYNRIN-LIKE"/>
    <property type="match status" value="1"/>
</dbReference>
<dbReference type="SUPFAM" id="SSF50630">
    <property type="entry name" value="Acid proteases"/>
    <property type="match status" value="1"/>
</dbReference>
<sequence length="1223" mass="136020">MSRAEQALFLYDLLDGEAKNEIRFRPSADRVDPDKILTILTETYGCAKSLVSLQQQFFQRKQKEGESIREFSHALLSLMEAVKRRDSTSILNSDALVRDQFIEHVRDGLLRRELKRSVRLNPEVTFLNIRSEAIRWTEDGERAGAPRPRAYSCDSQAQVVSERHVDSQAVAAKANDDLSDIKECLRKQQAQLDRMWQHINSISHPPPMQARGPSGPPRRPYRFQPDGRPICLRCNEPGHIARFCHAELPAAGKLAPSGVESQSPGGEFKGSVVTSEQLSQLIGTCPVVKVDMGGVSVSCLLDTGSMVTTISESFFNQHFQPWGNGALQQCNWLQLRAANGLALPYLGYLELDILVLGKSLRRMGVLVIRDPPHPVSYNKKVKVPGLLGMNVINKCYDELFHQYGSRLFQSIPVQDGNEAWREALSECHKLDSMSDSGCLGAVRVGGRSSVRIPAGSWKMVTATCTKHLGRSLPSALFEPTSNQLPDGLLASKAFLSIEHGNVWVPIVNVETHDMWLPCKTVLGELFAAEVQANDQAVMLERVDESESVVQVRSLATQSNFLDLTKLTWPNLSPSQAHEGRALLQKYSSVFSQGEGDIGCTSLVQHEIPLTDAAPIRQRYRRLPPSQYDVVKAHIGDLLERGVVRVSCSPYSSPIVVVQKKDGTIRLCVDYRQLNARTRKDAFPLPRIEESLDALTGATLFSTLDMASGYNQVPVAEQDKAKTAFCTPFGLFEFNRMPFGLCNAPSTFQRLMERIFGDERFSSLLLYLDDIVVFSTSFESHLKRLDLVLQRLQQHNLKLKLAKCNFFQSKVNYLGHVISAEGVSTDPEKIRAVVEWKRPRTLTELRSFLGFASYYRRFVEGFAKCAAPLHKLVGVLQGLQKKARSNTVEGRWDAACETAFASLKSKMVSAPILGFADFSKPFILEIDASHAGLGAVLSQDHQGQKRPIAFASRGLHPPERNMQNYSSMKLELLALKWSVTEKFREYLLGAKFTVYTDNNPLSYLHTAKLGAVEQRWASQLALFDFELKYRPGTMNRNADALSRLPSPSPASAATIAPGTNVPASLQSAQASVAASHSAGCGTVNAFPIREKAELLTLQAMDPTIGPFLRYWKRGSPPAAAERYQESAEVRELVRQWKKIRDRGGVLYRVVQPPVGPGRSCNYFCPRPFATKFSLHFITIMGTKEVKGPPIWCESGAIGPTSGRMWNNGAKSVNGAWWPRLSSQR</sequence>
<comment type="similarity">
    <text evidence="1">Belongs to the beta type-B retroviral polymerase family. HERV class-II K(HML-2) pol subfamily.</text>
</comment>
<dbReference type="InterPro" id="IPR041373">
    <property type="entry name" value="RT_RNaseH"/>
</dbReference>
<dbReference type="PANTHER" id="PTHR37984">
    <property type="entry name" value="PROTEIN CBG26694"/>
    <property type="match status" value="1"/>
</dbReference>
<evidence type="ECO:0000313" key="12">
    <source>
        <dbReference type="EMBL" id="KAL2086104.1"/>
    </source>
</evidence>
<dbReference type="Gene3D" id="3.10.20.370">
    <property type="match status" value="1"/>
</dbReference>
<dbReference type="PROSITE" id="PS50878">
    <property type="entry name" value="RT_POL"/>
    <property type="match status" value="1"/>
</dbReference>
<protein>
    <recommendedName>
        <fullName evidence="14">Reverse transcriptase</fullName>
    </recommendedName>
</protein>
<dbReference type="InterPro" id="IPR043128">
    <property type="entry name" value="Rev_trsase/Diguanyl_cyclase"/>
</dbReference>
<evidence type="ECO:0000256" key="3">
    <source>
        <dbReference type="ARBA" id="ARBA00022679"/>
    </source>
</evidence>
<dbReference type="GO" id="GO:0003964">
    <property type="term" value="F:RNA-directed DNA polymerase activity"/>
    <property type="evidence" value="ECO:0007669"/>
    <property type="project" value="UniProtKB-KW"/>
</dbReference>
<dbReference type="InterPro" id="IPR043502">
    <property type="entry name" value="DNA/RNA_pol_sf"/>
</dbReference>
<dbReference type="InterPro" id="IPR021109">
    <property type="entry name" value="Peptidase_aspartic_dom_sf"/>
</dbReference>
<dbReference type="GO" id="GO:0006508">
    <property type="term" value="P:proteolysis"/>
    <property type="evidence" value="ECO:0007669"/>
    <property type="project" value="UniProtKB-KW"/>
</dbReference>
<keyword evidence="8" id="KW-0695">RNA-directed DNA polymerase</keyword>
<keyword evidence="7" id="KW-0378">Hydrolase</keyword>
<keyword evidence="13" id="KW-1185">Reference proteome</keyword>
<organism evidence="12 13">
    <name type="scientific">Coilia grayii</name>
    <name type="common">Gray's grenadier anchovy</name>
    <dbReference type="NCBI Taxonomy" id="363190"/>
    <lineage>
        <taxon>Eukaryota</taxon>
        <taxon>Metazoa</taxon>
        <taxon>Chordata</taxon>
        <taxon>Craniata</taxon>
        <taxon>Vertebrata</taxon>
        <taxon>Euteleostomi</taxon>
        <taxon>Actinopterygii</taxon>
        <taxon>Neopterygii</taxon>
        <taxon>Teleostei</taxon>
        <taxon>Clupei</taxon>
        <taxon>Clupeiformes</taxon>
        <taxon>Clupeoidei</taxon>
        <taxon>Engraulidae</taxon>
        <taxon>Coilinae</taxon>
        <taxon>Coilia</taxon>
    </lineage>
</organism>
<dbReference type="SUPFAM" id="SSF56672">
    <property type="entry name" value="DNA/RNA polymerases"/>
    <property type="match status" value="1"/>
</dbReference>
<dbReference type="FunFam" id="3.10.20.370:FF:000001">
    <property type="entry name" value="Retrovirus-related Pol polyprotein from transposon 17.6-like protein"/>
    <property type="match status" value="1"/>
</dbReference>
<dbReference type="AlphaFoldDB" id="A0ABD1JG09"/>
<dbReference type="EMBL" id="JBHFQA010000015">
    <property type="protein sequence ID" value="KAL2086104.1"/>
    <property type="molecule type" value="Genomic_DNA"/>
</dbReference>
<keyword evidence="6" id="KW-0255">Endonuclease</keyword>
<keyword evidence="9" id="KW-0479">Metal-binding</keyword>
<keyword evidence="2" id="KW-0645">Protease</keyword>
<keyword evidence="4" id="KW-0548">Nucleotidyltransferase</keyword>
<dbReference type="Pfam" id="PF17917">
    <property type="entry name" value="RT_RNaseH"/>
    <property type="match status" value="1"/>
</dbReference>
<dbReference type="Pfam" id="PF00078">
    <property type="entry name" value="RVT_1"/>
    <property type="match status" value="1"/>
</dbReference>
<dbReference type="FunFam" id="3.10.10.10:FF:000007">
    <property type="entry name" value="Retrovirus-related Pol polyprotein from transposon 17.6-like Protein"/>
    <property type="match status" value="1"/>
</dbReference>
<evidence type="ECO:0000256" key="4">
    <source>
        <dbReference type="ARBA" id="ARBA00022695"/>
    </source>
</evidence>
<feature type="domain" description="CCHC-type" evidence="10">
    <location>
        <begin position="231"/>
        <end position="244"/>
    </location>
</feature>
<keyword evidence="9" id="KW-0863">Zinc-finger</keyword>
<evidence type="ECO:0000256" key="5">
    <source>
        <dbReference type="ARBA" id="ARBA00022722"/>
    </source>
</evidence>
<evidence type="ECO:0000256" key="6">
    <source>
        <dbReference type="ARBA" id="ARBA00022759"/>
    </source>
</evidence>
<keyword evidence="3" id="KW-0808">Transferase</keyword>
<gene>
    <name evidence="12" type="ORF">ACEWY4_017163</name>
</gene>
<dbReference type="Gene3D" id="3.30.70.270">
    <property type="match status" value="2"/>
</dbReference>
<keyword evidence="9" id="KW-0862">Zinc</keyword>
<dbReference type="GO" id="GO:0004519">
    <property type="term" value="F:endonuclease activity"/>
    <property type="evidence" value="ECO:0007669"/>
    <property type="project" value="UniProtKB-KW"/>
</dbReference>
<evidence type="ECO:0000313" key="13">
    <source>
        <dbReference type="Proteomes" id="UP001591681"/>
    </source>
</evidence>
<evidence type="ECO:0000256" key="8">
    <source>
        <dbReference type="ARBA" id="ARBA00022918"/>
    </source>
</evidence>
<dbReference type="PROSITE" id="PS50158">
    <property type="entry name" value="ZF_CCHC"/>
    <property type="match status" value="1"/>
</dbReference>
<evidence type="ECO:0000256" key="7">
    <source>
        <dbReference type="ARBA" id="ARBA00022801"/>
    </source>
</evidence>
<reference evidence="12 13" key="1">
    <citation type="submission" date="2024-09" db="EMBL/GenBank/DDBJ databases">
        <title>A chromosome-level genome assembly of Gray's grenadier anchovy, Coilia grayii.</title>
        <authorList>
            <person name="Fu Z."/>
        </authorList>
    </citation>
    <scope>NUCLEOTIDE SEQUENCE [LARGE SCALE GENOMIC DNA]</scope>
    <source>
        <strain evidence="12">G4</strain>
        <tissue evidence="12">Muscle</tissue>
    </source>
</reference>
<dbReference type="InterPro" id="IPR001878">
    <property type="entry name" value="Znf_CCHC"/>
</dbReference>
<evidence type="ECO:0000256" key="2">
    <source>
        <dbReference type="ARBA" id="ARBA00022670"/>
    </source>
</evidence>
<dbReference type="CDD" id="cd09274">
    <property type="entry name" value="RNase_HI_RT_Ty3"/>
    <property type="match status" value="1"/>
</dbReference>
<feature type="domain" description="Reverse transcriptase" evidence="11">
    <location>
        <begin position="638"/>
        <end position="817"/>
    </location>
</feature>